<dbReference type="InterPro" id="IPR000845">
    <property type="entry name" value="Nucleoside_phosphorylase_d"/>
</dbReference>
<dbReference type="InterPro" id="IPR035994">
    <property type="entry name" value="Nucleoside_phosphorylase_sf"/>
</dbReference>
<dbReference type="Proteomes" id="UP000000552">
    <property type="component" value="Chromosome"/>
</dbReference>
<accession>Q98M24</accession>
<dbReference type="EMBL" id="BA000012">
    <property type="protein sequence ID" value="BAB48289.1"/>
    <property type="molecule type" value="Genomic_DNA"/>
</dbReference>
<dbReference type="KEGG" id="mlo:mll0765"/>
<feature type="domain" description="Nucleoside phosphorylase" evidence="6">
    <location>
        <begin position="27"/>
        <end position="235"/>
    </location>
</feature>
<keyword evidence="3" id="KW-0328">Glycosyltransferase</keyword>
<sequence>MRGRSGLGEQRLTTHIEAGKGDYAETVLLPGDPQRAEWMAKTFLEAPRCVNRRRGALGFTGLFRGQPVSIQATGIGVSSFLIYAHELLDYYGARTLIRTGTCGGLSAEATLRSLVISQSARPENAENGQVFGLYDAEAGPDPALLVCALAKAAELGIDHHAGLTVCTDIFYHPEAHTRYAEARALGALAVDMETSALYRIAAHFGARALSLLTVVDNLVTGEQADYSERQALFTDMSRLALEIAGEGR</sequence>
<evidence type="ECO:0000256" key="5">
    <source>
        <dbReference type="ARBA" id="ARBA00048447"/>
    </source>
</evidence>
<name>Q98M24_RHILO</name>
<dbReference type="eggNOG" id="COG0813">
    <property type="taxonomic scope" value="Bacteria"/>
</dbReference>
<protein>
    <recommendedName>
        <fullName evidence="2">Uridine phosphorylase</fullName>
        <ecNumber evidence="1">2.4.2.3</ecNumber>
    </recommendedName>
</protein>
<gene>
    <name evidence="7" type="ordered locus">mll0765</name>
</gene>
<reference evidence="7 8" key="1">
    <citation type="journal article" date="2000" name="DNA Res.">
        <title>Complete genome structure of the nitrogen-fixing symbiotic bacterium Mesorhizobium loti.</title>
        <authorList>
            <person name="Kaneko T."/>
            <person name="Nakamura Y."/>
            <person name="Sato S."/>
            <person name="Asamizu E."/>
            <person name="Kato T."/>
            <person name="Sasamoto S."/>
            <person name="Watanabe A."/>
            <person name="Idesawa K."/>
            <person name="Ishikawa A."/>
            <person name="Kawashima K."/>
            <person name="Kimura T."/>
            <person name="Kishida Y."/>
            <person name="Kiyokawa C."/>
            <person name="Kohara M."/>
            <person name="Matsumoto M."/>
            <person name="Matsuno A."/>
            <person name="Mochizuki Y."/>
            <person name="Nakayama S."/>
            <person name="Nakazaki N."/>
            <person name="Shimpo S."/>
            <person name="Sugimoto M."/>
            <person name="Takeuchi C."/>
            <person name="Yamada M."/>
            <person name="Tabata S."/>
        </authorList>
    </citation>
    <scope>NUCLEOTIDE SEQUENCE [LARGE SCALE GENOMIC DNA]</scope>
    <source>
        <strain evidence="8">LMG 29417 / CECT 9101 / MAFF 303099</strain>
    </source>
</reference>
<evidence type="ECO:0000256" key="1">
    <source>
        <dbReference type="ARBA" id="ARBA00011888"/>
    </source>
</evidence>
<keyword evidence="4" id="KW-0808">Transferase</keyword>
<dbReference type="GO" id="GO:0004850">
    <property type="term" value="F:uridine phosphorylase activity"/>
    <property type="evidence" value="ECO:0007669"/>
    <property type="project" value="UniProtKB-EC"/>
</dbReference>
<dbReference type="GO" id="GO:0006152">
    <property type="term" value="P:purine nucleoside catabolic process"/>
    <property type="evidence" value="ECO:0007669"/>
    <property type="project" value="TreeGrafter"/>
</dbReference>
<dbReference type="SUPFAM" id="SSF53167">
    <property type="entry name" value="Purine and uridine phosphorylases"/>
    <property type="match status" value="1"/>
</dbReference>
<dbReference type="NCBIfam" id="NF004489">
    <property type="entry name" value="PRK05819.1"/>
    <property type="match status" value="1"/>
</dbReference>
<evidence type="ECO:0000256" key="2">
    <source>
        <dbReference type="ARBA" id="ARBA00021980"/>
    </source>
</evidence>
<comment type="catalytic activity">
    <reaction evidence="5">
        <text>uridine + phosphate = alpha-D-ribose 1-phosphate + uracil</text>
        <dbReference type="Rhea" id="RHEA:24388"/>
        <dbReference type="ChEBI" id="CHEBI:16704"/>
        <dbReference type="ChEBI" id="CHEBI:17568"/>
        <dbReference type="ChEBI" id="CHEBI:43474"/>
        <dbReference type="ChEBI" id="CHEBI:57720"/>
        <dbReference type="EC" id="2.4.2.3"/>
    </reaction>
</comment>
<evidence type="ECO:0000259" key="6">
    <source>
        <dbReference type="Pfam" id="PF01048"/>
    </source>
</evidence>
<proteinExistence type="predicted"/>
<dbReference type="Gene3D" id="3.40.50.1580">
    <property type="entry name" value="Nucleoside phosphorylase domain"/>
    <property type="match status" value="1"/>
</dbReference>
<dbReference type="CDD" id="cd09006">
    <property type="entry name" value="PNP_EcPNPI-like"/>
    <property type="match status" value="1"/>
</dbReference>
<evidence type="ECO:0000256" key="3">
    <source>
        <dbReference type="ARBA" id="ARBA00022676"/>
    </source>
</evidence>
<evidence type="ECO:0000313" key="8">
    <source>
        <dbReference type="Proteomes" id="UP000000552"/>
    </source>
</evidence>
<dbReference type="AlphaFoldDB" id="Q98M24"/>
<organism evidence="7 8">
    <name type="scientific">Mesorhizobium japonicum (strain LMG 29417 / CECT 9101 / MAFF 303099)</name>
    <name type="common">Mesorhizobium loti (strain MAFF 303099)</name>
    <dbReference type="NCBI Taxonomy" id="266835"/>
    <lineage>
        <taxon>Bacteria</taxon>
        <taxon>Pseudomonadati</taxon>
        <taxon>Pseudomonadota</taxon>
        <taxon>Alphaproteobacteria</taxon>
        <taxon>Hyphomicrobiales</taxon>
        <taxon>Phyllobacteriaceae</taxon>
        <taxon>Mesorhizobium</taxon>
    </lineage>
</organism>
<dbReference type="EC" id="2.4.2.3" evidence="1"/>
<dbReference type="HOGENOM" id="CLU_068457_2_0_5"/>
<dbReference type="GO" id="GO:0005829">
    <property type="term" value="C:cytosol"/>
    <property type="evidence" value="ECO:0007669"/>
    <property type="project" value="TreeGrafter"/>
</dbReference>
<dbReference type="Pfam" id="PF01048">
    <property type="entry name" value="PNP_UDP_1"/>
    <property type="match status" value="1"/>
</dbReference>
<dbReference type="GO" id="GO:0004731">
    <property type="term" value="F:purine-nucleoside phosphorylase activity"/>
    <property type="evidence" value="ECO:0007669"/>
    <property type="project" value="InterPro"/>
</dbReference>
<dbReference type="InterPro" id="IPR004402">
    <property type="entry name" value="DeoD-type"/>
</dbReference>
<dbReference type="PANTHER" id="PTHR43691:SF11">
    <property type="entry name" value="FI09636P-RELATED"/>
    <property type="match status" value="1"/>
</dbReference>
<evidence type="ECO:0000313" key="7">
    <source>
        <dbReference type="EMBL" id="BAB48289.1"/>
    </source>
</evidence>
<dbReference type="PANTHER" id="PTHR43691">
    <property type="entry name" value="URIDINE PHOSPHORYLASE"/>
    <property type="match status" value="1"/>
</dbReference>
<evidence type="ECO:0000256" key="4">
    <source>
        <dbReference type="ARBA" id="ARBA00022679"/>
    </source>
</evidence>